<protein>
    <submittedName>
        <fullName evidence="1">Uncharacterized protein</fullName>
    </submittedName>
</protein>
<proteinExistence type="predicted"/>
<gene>
    <name evidence="1" type="ORF">UJA718_LOCUS47172</name>
</gene>
<comment type="caution">
    <text evidence="1">The sequence shown here is derived from an EMBL/GenBank/DDBJ whole genome shotgun (WGS) entry which is preliminary data.</text>
</comment>
<dbReference type="Proteomes" id="UP000663873">
    <property type="component" value="Unassembled WGS sequence"/>
</dbReference>
<accession>A0A821XF15</accession>
<sequence>MFDQNDMSNLDEEFNSNFSKPTITTLNMKHVLPHNSSMTSFDNQFKMFSSNIQSQDPYGFESTKDKSPK</sequence>
<feature type="non-terminal residue" evidence="1">
    <location>
        <position position="69"/>
    </location>
</feature>
<reference evidence="1" key="1">
    <citation type="submission" date="2021-02" db="EMBL/GenBank/DDBJ databases">
        <authorList>
            <person name="Nowell W R."/>
        </authorList>
    </citation>
    <scope>NUCLEOTIDE SEQUENCE</scope>
</reference>
<evidence type="ECO:0000313" key="2">
    <source>
        <dbReference type="Proteomes" id="UP000663873"/>
    </source>
</evidence>
<keyword evidence="2" id="KW-1185">Reference proteome</keyword>
<dbReference type="EMBL" id="CAJOBP010088018">
    <property type="protein sequence ID" value="CAF4937581.1"/>
    <property type="molecule type" value="Genomic_DNA"/>
</dbReference>
<dbReference type="AlphaFoldDB" id="A0A821XF15"/>
<name>A0A821XF15_9BILA</name>
<organism evidence="1 2">
    <name type="scientific">Rotaria socialis</name>
    <dbReference type="NCBI Taxonomy" id="392032"/>
    <lineage>
        <taxon>Eukaryota</taxon>
        <taxon>Metazoa</taxon>
        <taxon>Spiralia</taxon>
        <taxon>Gnathifera</taxon>
        <taxon>Rotifera</taxon>
        <taxon>Eurotatoria</taxon>
        <taxon>Bdelloidea</taxon>
        <taxon>Philodinida</taxon>
        <taxon>Philodinidae</taxon>
        <taxon>Rotaria</taxon>
    </lineage>
</organism>
<evidence type="ECO:0000313" key="1">
    <source>
        <dbReference type="EMBL" id="CAF4937581.1"/>
    </source>
</evidence>